<evidence type="ECO:0000313" key="1">
    <source>
        <dbReference type="EMBL" id="NRD22632.1"/>
    </source>
</evidence>
<accession>A0ABX2E2I0</accession>
<dbReference type="RefSeq" id="WP_173300298.1">
    <property type="nucleotide sequence ID" value="NZ_JABRWQ010000002.1"/>
</dbReference>
<protein>
    <submittedName>
        <fullName evidence="1">Uncharacterized protein</fullName>
    </submittedName>
</protein>
<dbReference type="EMBL" id="JABRWQ010000002">
    <property type="protein sequence ID" value="NRD22632.1"/>
    <property type="molecule type" value="Genomic_DNA"/>
</dbReference>
<dbReference type="Proteomes" id="UP000805085">
    <property type="component" value="Unassembled WGS sequence"/>
</dbReference>
<keyword evidence="2" id="KW-1185">Reference proteome</keyword>
<comment type="caution">
    <text evidence="1">The sequence shown here is derived from an EMBL/GenBank/DDBJ whole genome shotgun (WGS) entry which is preliminary data.</text>
</comment>
<organism evidence="1 2">
    <name type="scientific">Winogradskyella litoriviva</name>
    <dbReference type="NCBI Taxonomy" id="1220182"/>
    <lineage>
        <taxon>Bacteria</taxon>
        <taxon>Pseudomonadati</taxon>
        <taxon>Bacteroidota</taxon>
        <taxon>Flavobacteriia</taxon>
        <taxon>Flavobacteriales</taxon>
        <taxon>Flavobacteriaceae</taxon>
        <taxon>Winogradskyella</taxon>
    </lineage>
</organism>
<evidence type="ECO:0000313" key="2">
    <source>
        <dbReference type="Proteomes" id="UP000805085"/>
    </source>
</evidence>
<reference evidence="1 2" key="1">
    <citation type="journal article" date="2015" name="Int. J. Syst. Evol. Microbiol.">
        <title>Winogradskyella litoriviva sp. nov., isolated from coastal seawater.</title>
        <authorList>
            <person name="Nedashkovskaya O.I."/>
            <person name="Kukhlevskiy A.D."/>
            <person name="Zhukova N.V."/>
            <person name="Kim S.J."/>
            <person name="Rhee S.K."/>
            <person name="Mikhailov V.V."/>
        </authorList>
    </citation>
    <scope>NUCLEOTIDE SEQUENCE [LARGE SCALE GENOMIC DNA]</scope>
    <source>
        <strain evidence="1 2">KMM6491</strain>
    </source>
</reference>
<proteinExistence type="predicted"/>
<gene>
    <name evidence="1" type="ORF">HNV10_05230</name>
</gene>
<sequence>MKVNVYIVLVFLTSLILFNSAKASLTYAYFELDPIGFIDRLCENKDKPELQCNGKCHLKKVAESQDKQQTTPESIVDFKELILYPSPSSDFELPIKIFLEKQEQIAYQNLYSFHNSNNCFHPPRV</sequence>
<name>A0ABX2E2I0_9FLAO</name>